<gene>
    <name evidence="2" type="ORF">RFV38_10680</name>
</gene>
<name>A0ABU4WBN9_9FUSO</name>
<keyword evidence="1" id="KW-0732">Signal</keyword>
<feature type="chain" id="PRO_5045372226" evidence="1">
    <location>
        <begin position="21"/>
        <end position="316"/>
    </location>
</feature>
<evidence type="ECO:0000256" key="1">
    <source>
        <dbReference type="SAM" id="SignalP"/>
    </source>
</evidence>
<evidence type="ECO:0000313" key="3">
    <source>
        <dbReference type="Proteomes" id="UP001279681"/>
    </source>
</evidence>
<dbReference type="RefSeq" id="WP_320314313.1">
    <property type="nucleotide sequence ID" value="NZ_JAVIKH010000017.1"/>
</dbReference>
<accession>A0ABU4WBN9</accession>
<protein>
    <submittedName>
        <fullName evidence="2">Uncharacterized protein</fullName>
    </submittedName>
</protein>
<reference evidence="3" key="1">
    <citation type="submission" date="2023-07" db="EMBL/GenBank/DDBJ databases">
        <authorList>
            <person name="Colorado M.A."/>
            <person name="Villamil L.M."/>
            <person name="Melo J.F."/>
            <person name="Rodriguez J.A."/>
            <person name="Ruiz R.Y."/>
        </authorList>
    </citation>
    <scope>NUCLEOTIDE SEQUENCE [LARGE SCALE GENOMIC DNA]</scope>
    <source>
        <strain evidence="3">C33</strain>
    </source>
</reference>
<dbReference type="EMBL" id="JAVIKH010000017">
    <property type="protein sequence ID" value="MDX8336957.1"/>
    <property type="molecule type" value="Genomic_DNA"/>
</dbReference>
<evidence type="ECO:0000313" key="2">
    <source>
        <dbReference type="EMBL" id="MDX8336957.1"/>
    </source>
</evidence>
<sequence>MKKLALLLGSLLVVGATASAKEVVAPVEVSKEVVAVVEPVAEVVVVEETPLLVPTSFGLWYENDNTSGSSNSDLGLNYFGMNLGLKSGSGNWTYGVQAYKAWTLDDKFDIVDGESDDRFQVDAWRHFNRDGEFKYSLGTRFRFNKNYDRYYLRGKYSSGIFSGWADWFYTSNNEVSNSRDSHTLEIMPLNMTFGPVTLGYFLAYNQGFGTTVSNEIMPESYEHQMRFYFPIFSYEKLSLSAEYRLGLARDSKHDKTAEYDFGNRNRGILNVGYAYSENVSLNTYYLYDVTRFKKVDGERKPNENYGEFGFEWTYKF</sequence>
<feature type="signal peptide" evidence="1">
    <location>
        <begin position="1"/>
        <end position="20"/>
    </location>
</feature>
<organism evidence="2 3">
    <name type="scientific">Candidatus Cetobacterium colombiensis</name>
    <dbReference type="NCBI Taxonomy" id="3073100"/>
    <lineage>
        <taxon>Bacteria</taxon>
        <taxon>Fusobacteriati</taxon>
        <taxon>Fusobacteriota</taxon>
        <taxon>Fusobacteriia</taxon>
        <taxon>Fusobacteriales</taxon>
        <taxon>Fusobacteriaceae</taxon>
        <taxon>Cetobacterium</taxon>
    </lineage>
</organism>
<dbReference type="Proteomes" id="UP001279681">
    <property type="component" value="Unassembled WGS sequence"/>
</dbReference>
<keyword evidence="3" id="KW-1185">Reference proteome</keyword>
<proteinExistence type="predicted"/>
<comment type="caution">
    <text evidence="2">The sequence shown here is derived from an EMBL/GenBank/DDBJ whole genome shotgun (WGS) entry which is preliminary data.</text>
</comment>